<evidence type="ECO:0000313" key="2">
    <source>
        <dbReference type="EMBL" id="KAF1944953.1"/>
    </source>
</evidence>
<evidence type="ECO:0000256" key="1">
    <source>
        <dbReference type="SAM" id="MobiDB-lite"/>
    </source>
</evidence>
<dbReference type="EMBL" id="ML976013">
    <property type="protein sequence ID" value="KAF1944953.1"/>
    <property type="molecule type" value="Genomic_DNA"/>
</dbReference>
<feature type="region of interest" description="Disordered" evidence="1">
    <location>
        <begin position="138"/>
        <end position="162"/>
    </location>
</feature>
<dbReference type="GO" id="GO:0061630">
    <property type="term" value="F:ubiquitin protein ligase activity"/>
    <property type="evidence" value="ECO:0007669"/>
    <property type="project" value="InterPro"/>
</dbReference>
<keyword evidence="3" id="KW-1185">Reference proteome</keyword>
<dbReference type="InterPro" id="IPR039903">
    <property type="entry name" value="Zswim2"/>
</dbReference>
<proteinExistence type="predicted"/>
<evidence type="ECO:0008006" key="4">
    <source>
        <dbReference type="Google" id="ProtNLM"/>
    </source>
</evidence>
<dbReference type="PANTHER" id="PTHR21540">
    <property type="entry name" value="RING FINGER AND SWIM DOMAIN-CONTAINING PROTEIN 2"/>
    <property type="match status" value="1"/>
</dbReference>
<dbReference type="Gene3D" id="3.30.40.10">
    <property type="entry name" value="Zinc/RING finger domain, C3HC4 (zinc finger)"/>
    <property type="match status" value="1"/>
</dbReference>
<reference evidence="2" key="1">
    <citation type="journal article" date="2020" name="Stud. Mycol.">
        <title>101 Dothideomycetes genomes: a test case for predicting lifestyles and emergence of pathogens.</title>
        <authorList>
            <person name="Haridas S."/>
            <person name="Albert R."/>
            <person name="Binder M."/>
            <person name="Bloem J."/>
            <person name="Labutti K."/>
            <person name="Salamov A."/>
            <person name="Andreopoulos B."/>
            <person name="Baker S."/>
            <person name="Barry K."/>
            <person name="Bills G."/>
            <person name="Bluhm B."/>
            <person name="Cannon C."/>
            <person name="Castanera R."/>
            <person name="Culley D."/>
            <person name="Daum C."/>
            <person name="Ezra D."/>
            <person name="Gonzalez J."/>
            <person name="Henrissat B."/>
            <person name="Kuo A."/>
            <person name="Liang C."/>
            <person name="Lipzen A."/>
            <person name="Lutzoni F."/>
            <person name="Magnuson J."/>
            <person name="Mondo S."/>
            <person name="Nolan M."/>
            <person name="Ohm R."/>
            <person name="Pangilinan J."/>
            <person name="Park H.-J."/>
            <person name="Ramirez L."/>
            <person name="Alfaro M."/>
            <person name="Sun H."/>
            <person name="Tritt A."/>
            <person name="Yoshinaga Y."/>
            <person name="Zwiers L.-H."/>
            <person name="Turgeon B."/>
            <person name="Goodwin S."/>
            <person name="Spatafora J."/>
            <person name="Crous P."/>
            <person name="Grigoriev I."/>
        </authorList>
    </citation>
    <scope>NUCLEOTIDE SEQUENCE</scope>
    <source>
        <strain evidence="2">CBS 161.51</strain>
    </source>
</reference>
<sequence length="462" mass="50749">MSSSRTTHSPSSWEPKDVLELCDDGRCVGYAPSKGRKCRMPIRYGNLERVNSLVTELRGQHPNAELLRPTLRRIAKHGLCLRYHTHQVDETVEKWMRRIRVAFPEALPARSIRTQYAGPTVRDQSAEHLSSSRQLILSSESLSQPSRSSTMSSSPSLPAQSEVETFQETVAAMQEFPQTAQRRPDQLSYAPPSADIRPRISRVSMSDISSLNLSRSSTVASSSIPREIIAGIIGATTAREDASSAAVSTASTASPVVVPTPPPSSRRCTSTHVRRLPLNEECPICNEEGLLLECDASALVWCRSSCGRTVHKSCFDDWRAQCLIDGRSLKCAVCREAWDEGCECEGCMVRHVRRREVEGECGVCLEGMLDEDGNDLYWCKHGCGKSVHQECLDTWTAECVANGRAATCVSCRASWSDADVRSADLQVVTVTKDKLKRITTMGAAGNAASEVGESPAERSRYP</sequence>
<dbReference type="Proteomes" id="UP000800038">
    <property type="component" value="Unassembled WGS sequence"/>
</dbReference>
<gene>
    <name evidence="2" type="ORF">EJ02DRAFT_463788</name>
</gene>
<organism evidence="2 3">
    <name type="scientific">Clathrospora elynae</name>
    <dbReference type="NCBI Taxonomy" id="706981"/>
    <lineage>
        <taxon>Eukaryota</taxon>
        <taxon>Fungi</taxon>
        <taxon>Dikarya</taxon>
        <taxon>Ascomycota</taxon>
        <taxon>Pezizomycotina</taxon>
        <taxon>Dothideomycetes</taxon>
        <taxon>Pleosporomycetidae</taxon>
        <taxon>Pleosporales</taxon>
        <taxon>Diademaceae</taxon>
        <taxon>Clathrospora</taxon>
    </lineage>
</organism>
<dbReference type="InterPro" id="IPR013083">
    <property type="entry name" value="Znf_RING/FYVE/PHD"/>
</dbReference>
<protein>
    <recommendedName>
        <fullName evidence="4">RING-type domain-containing protein</fullName>
    </recommendedName>
</protein>
<dbReference type="OrthoDB" id="8062037at2759"/>
<accession>A0A6A5SXF1</accession>
<name>A0A6A5SXF1_9PLEO</name>
<feature type="compositionally biased region" description="Low complexity" evidence="1">
    <location>
        <begin position="138"/>
        <end position="161"/>
    </location>
</feature>
<evidence type="ECO:0000313" key="3">
    <source>
        <dbReference type="Proteomes" id="UP000800038"/>
    </source>
</evidence>
<dbReference type="AlphaFoldDB" id="A0A6A5SXF1"/>
<dbReference type="PANTHER" id="PTHR21540:SF0">
    <property type="entry name" value="PHD FAMILY PROTEIN"/>
    <property type="match status" value="1"/>
</dbReference>